<dbReference type="GO" id="GO:0032301">
    <property type="term" value="C:MutSalpha complex"/>
    <property type="evidence" value="ECO:0007669"/>
    <property type="project" value="TreeGrafter"/>
</dbReference>
<keyword evidence="3" id="KW-0238">DNA-binding</keyword>
<name>X6PBD4_RETFI</name>
<gene>
    <name evidence="5" type="ORF">RFI_01640</name>
</gene>
<dbReference type="Gene3D" id="3.40.50.300">
    <property type="entry name" value="P-loop containing nucleotide triphosphate hydrolases"/>
    <property type="match status" value="1"/>
</dbReference>
<reference evidence="5 6" key="1">
    <citation type="journal article" date="2013" name="Curr. Biol.">
        <title>The Genome of the Foraminiferan Reticulomyxa filosa.</title>
        <authorList>
            <person name="Glockner G."/>
            <person name="Hulsmann N."/>
            <person name="Schleicher M."/>
            <person name="Noegel A.A."/>
            <person name="Eichinger L."/>
            <person name="Gallinger C."/>
            <person name="Pawlowski J."/>
            <person name="Sierra R."/>
            <person name="Euteneuer U."/>
            <person name="Pillet L."/>
            <person name="Moustafa A."/>
            <person name="Platzer M."/>
            <person name="Groth M."/>
            <person name="Szafranski K."/>
            <person name="Schliwa M."/>
        </authorList>
    </citation>
    <scope>NUCLEOTIDE SEQUENCE [LARGE SCALE GENOMIC DNA]</scope>
</reference>
<proteinExistence type="predicted"/>
<evidence type="ECO:0000256" key="2">
    <source>
        <dbReference type="ARBA" id="ARBA00022840"/>
    </source>
</evidence>
<dbReference type="FunFam" id="3.40.50.300:FF:005021">
    <property type="entry name" value="Predicted protein"/>
    <property type="match status" value="1"/>
</dbReference>
<evidence type="ECO:0000256" key="3">
    <source>
        <dbReference type="ARBA" id="ARBA00023125"/>
    </source>
</evidence>
<dbReference type="InterPro" id="IPR027417">
    <property type="entry name" value="P-loop_NTPase"/>
</dbReference>
<protein>
    <recommendedName>
        <fullName evidence="4">DNA mismatch repair proteins mutS family domain-containing protein</fullName>
    </recommendedName>
</protein>
<dbReference type="GO" id="GO:0006298">
    <property type="term" value="P:mismatch repair"/>
    <property type="evidence" value="ECO:0007669"/>
    <property type="project" value="InterPro"/>
</dbReference>
<evidence type="ECO:0000256" key="1">
    <source>
        <dbReference type="ARBA" id="ARBA00022741"/>
    </source>
</evidence>
<dbReference type="OrthoDB" id="295033at2759"/>
<evidence type="ECO:0000313" key="6">
    <source>
        <dbReference type="Proteomes" id="UP000023152"/>
    </source>
</evidence>
<keyword evidence="1" id="KW-0547">Nucleotide-binding</keyword>
<accession>X6PBD4</accession>
<comment type="caution">
    <text evidence="5">The sequence shown here is derived from an EMBL/GenBank/DDBJ whole genome shotgun (WGS) entry which is preliminary data.</text>
</comment>
<keyword evidence="6" id="KW-1185">Reference proteome</keyword>
<dbReference type="GO" id="GO:0006312">
    <property type="term" value="P:mitotic recombination"/>
    <property type="evidence" value="ECO:0007669"/>
    <property type="project" value="TreeGrafter"/>
</dbReference>
<evidence type="ECO:0000259" key="4">
    <source>
        <dbReference type="PROSITE" id="PS00486"/>
    </source>
</evidence>
<dbReference type="EMBL" id="ASPP01001605">
    <property type="protein sequence ID" value="ETO35423.1"/>
    <property type="molecule type" value="Genomic_DNA"/>
</dbReference>
<dbReference type="Pfam" id="PF00488">
    <property type="entry name" value="MutS_V"/>
    <property type="match status" value="1"/>
</dbReference>
<dbReference type="PANTHER" id="PTHR11361:SF35">
    <property type="entry name" value="DNA MISMATCH REPAIR PROTEIN MSH2"/>
    <property type="match status" value="1"/>
</dbReference>
<dbReference type="GO" id="GO:0030983">
    <property type="term" value="F:mismatched DNA binding"/>
    <property type="evidence" value="ECO:0007669"/>
    <property type="project" value="InterPro"/>
</dbReference>
<dbReference type="PANTHER" id="PTHR11361">
    <property type="entry name" value="DNA MISMATCH REPAIR PROTEIN MUTS FAMILY MEMBER"/>
    <property type="match status" value="1"/>
</dbReference>
<dbReference type="Proteomes" id="UP000023152">
    <property type="component" value="Unassembled WGS sequence"/>
</dbReference>
<dbReference type="SMART" id="SM00534">
    <property type="entry name" value="MUTSac"/>
    <property type="match status" value="1"/>
</dbReference>
<dbReference type="GO" id="GO:0140664">
    <property type="term" value="F:ATP-dependent DNA damage sensor activity"/>
    <property type="evidence" value="ECO:0007669"/>
    <property type="project" value="InterPro"/>
</dbReference>
<feature type="domain" description="DNA mismatch repair proteins mutS family" evidence="4">
    <location>
        <begin position="143"/>
        <end position="159"/>
    </location>
</feature>
<dbReference type="InterPro" id="IPR045076">
    <property type="entry name" value="MutS"/>
</dbReference>
<dbReference type="InterPro" id="IPR000432">
    <property type="entry name" value="DNA_mismatch_repair_MutS_C"/>
</dbReference>
<keyword evidence="2" id="KW-0067">ATP-binding</keyword>
<dbReference type="OMA" id="SHESKAY"/>
<dbReference type="PROSITE" id="PS00486">
    <property type="entry name" value="DNA_MISMATCH_REPAIR_2"/>
    <property type="match status" value="1"/>
</dbReference>
<dbReference type="SUPFAM" id="SSF52540">
    <property type="entry name" value="P-loop containing nucleoside triphosphate hydrolases"/>
    <property type="match status" value="1"/>
</dbReference>
<organism evidence="5 6">
    <name type="scientific">Reticulomyxa filosa</name>
    <dbReference type="NCBI Taxonomy" id="46433"/>
    <lineage>
        <taxon>Eukaryota</taxon>
        <taxon>Sar</taxon>
        <taxon>Rhizaria</taxon>
        <taxon>Retaria</taxon>
        <taxon>Foraminifera</taxon>
        <taxon>Monothalamids</taxon>
        <taxon>Reticulomyxidae</taxon>
        <taxon>Reticulomyxa</taxon>
    </lineage>
</organism>
<evidence type="ECO:0000313" key="5">
    <source>
        <dbReference type="EMBL" id="ETO35423.1"/>
    </source>
</evidence>
<sequence length="302" mass="33393">MKSGQIMALKARHPCLEMQDHLFNGSLSTTSVNSENQSGNVFTSRDMGQCVPNDVMMTTHKSNFQIVTGPNMGGKSTYIRMIGLLALMTQIGSYLPCEKATITVVDSILARVGAGDNQLKGLSTFMAEMLETGTILEAATSDSLVIIDELGRGTSTYDGFGIAYSISEYIAEQLGCFCLFATHFHELTALEDTLNGVINKHVTAFKDNQKKQLTMLYKIQDGPCDRSFGIQVAQLAKFPKVVLDEAEKKAQELESFTKKSKMSLQTFTEMRFLTTEFDRIKTNCQDPTELSEALHNLKLCVF</sequence>
<dbReference type="GO" id="GO:0005524">
    <property type="term" value="F:ATP binding"/>
    <property type="evidence" value="ECO:0007669"/>
    <property type="project" value="UniProtKB-KW"/>
</dbReference>
<dbReference type="AlphaFoldDB" id="X6PBD4"/>